<protein>
    <submittedName>
        <fullName evidence="1">Uncharacterized protein</fullName>
    </submittedName>
</protein>
<dbReference type="AlphaFoldDB" id="A0A8S9JP12"/>
<sequence>MGKAFVGVLLLHQHITSQTQSIFTLLSDLCHSYKLQLGNQFAGVIYIEREIQYWEFQTYEVESFLNKLESVEIHGYLKKTLQRQKVKVTVNGILHGFFKSQNLIPLKVPPQYNCF</sequence>
<accession>A0A8S9JP12</accession>
<proteinExistence type="predicted"/>
<dbReference type="EMBL" id="QGKW02001660">
    <property type="protein sequence ID" value="KAF2583217.1"/>
    <property type="molecule type" value="Genomic_DNA"/>
</dbReference>
<evidence type="ECO:0000313" key="1">
    <source>
        <dbReference type="EMBL" id="KAF2583217.1"/>
    </source>
</evidence>
<organism evidence="1 2">
    <name type="scientific">Brassica cretica</name>
    <name type="common">Mustard</name>
    <dbReference type="NCBI Taxonomy" id="69181"/>
    <lineage>
        <taxon>Eukaryota</taxon>
        <taxon>Viridiplantae</taxon>
        <taxon>Streptophyta</taxon>
        <taxon>Embryophyta</taxon>
        <taxon>Tracheophyta</taxon>
        <taxon>Spermatophyta</taxon>
        <taxon>Magnoliopsida</taxon>
        <taxon>eudicotyledons</taxon>
        <taxon>Gunneridae</taxon>
        <taxon>Pentapetalae</taxon>
        <taxon>rosids</taxon>
        <taxon>malvids</taxon>
        <taxon>Brassicales</taxon>
        <taxon>Brassicaceae</taxon>
        <taxon>Brassiceae</taxon>
        <taxon>Brassica</taxon>
    </lineage>
</organism>
<dbReference type="Proteomes" id="UP000712281">
    <property type="component" value="Unassembled WGS sequence"/>
</dbReference>
<feature type="non-terminal residue" evidence="1">
    <location>
        <position position="1"/>
    </location>
</feature>
<gene>
    <name evidence="1" type="ORF">F2Q68_00002404</name>
</gene>
<name>A0A8S9JP12_BRACR</name>
<comment type="caution">
    <text evidence="1">The sequence shown here is derived from an EMBL/GenBank/DDBJ whole genome shotgun (WGS) entry which is preliminary data.</text>
</comment>
<reference evidence="1" key="1">
    <citation type="submission" date="2019-12" db="EMBL/GenBank/DDBJ databases">
        <title>Genome sequencing and annotation of Brassica cretica.</title>
        <authorList>
            <person name="Studholme D.J."/>
            <person name="Sarris P.F."/>
        </authorList>
    </citation>
    <scope>NUCLEOTIDE SEQUENCE</scope>
    <source>
        <strain evidence="1">PFS-001/15</strain>
        <tissue evidence="1">Leaf</tissue>
    </source>
</reference>
<evidence type="ECO:0000313" key="2">
    <source>
        <dbReference type="Proteomes" id="UP000712281"/>
    </source>
</evidence>